<reference evidence="3 4" key="1">
    <citation type="submission" date="2024-02" db="EMBL/GenBank/DDBJ databases">
        <authorList>
            <person name="Chen Y."/>
            <person name="Shah S."/>
            <person name="Dougan E. K."/>
            <person name="Thang M."/>
            <person name="Chan C."/>
        </authorList>
    </citation>
    <scope>NUCLEOTIDE SEQUENCE [LARGE SCALE GENOMIC DNA]</scope>
</reference>
<comment type="caution">
    <text evidence="3">The sequence shown here is derived from an EMBL/GenBank/DDBJ whole genome shotgun (WGS) entry which is preliminary data.</text>
</comment>
<feature type="compositionally biased region" description="Basic and acidic residues" evidence="2">
    <location>
        <begin position="1197"/>
        <end position="1217"/>
    </location>
</feature>
<proteinExistence type="predicted"/>
<protein>
    <submittedName>
        <fullName evidence="3">Uncharacterized protein</fullName>
    </submittedName>
</protein>
<evidence type="ECO:0000256" key="2">
    <source>
        <dbReference type="SAM" id="MobiDB-lite"/>
    </source>
</evidence>
<feature type="region of interest" description="Disordered" evidence="2">
    <location>
        <begin position="919"/>
        <end position="973"/>
    </location>
</feature>
<feature type="coiled-coil region" evidence="1">
    <location>
        <begin position="420"/>
        <end position="465"/>
    </location>
</feature>
<sequence>MEDWRDLKANALRPRLVSMDTGAEAKEWLERRLEASVTEQRDQISRRFGAFEQADKHFKDWVQREHEQLHSQLQQLRVSVQETGQQQQRLVGNLTAQSQKQDMRLQELEGQMAQSVAQVQGLMNAVSAGAMNAGNGGGTGEAAMGAAAVAASASANLEVLRQGLEREASARVALGAETAEQLKQLSDMVYELSNRQQQQQVSAQQHLQQNAAQDEKDQARVVQRVQALEPSVSSMREELEELRKLLYRCGTDCAKRCEESEELCQKRLGGVQEAALNAARELWEEHQRVVVECKSSLAALQQILDSKDKIALQLRSLQQQQREEDKQEFWTQMQVRHEQLQAKLADTERALQTEQNVRIEEQQRAEGVVSRLGLALEKAQAAWLKDSAKLSEEIHEAKRDFSIEMDGETRGVARRLADGLEAQQRSIDELGRKINGQKTELTSVAERLDSSQRAQQQELRDAEGRMMRQLNDVQTIQSGRTQQAVFDMKAEMAKLEQVTAGRCSALQKSQDELEGRAMAAVNSLETRTLEKIQDTVELERDKTRLELQRALEEERLERRNADDELRAERDRHLEQMREQAAEAKQELLEVVQTAEERLLKRLDEQVASERSKTREQIEAFIEEERSERLKAEAERLMSLQKRLQAHEELTTERLNEQRARWETEIETVRQKLEAQALRDKQDLQKDLQEFVQEERLVTNALTEEMTTLAGDMQSLADSWQKHQRATEQRLATEFAALAAQQAVSSAALTAQLGRSEEAQKQRHLDDQMIGGVLAIGHEGMDPEHSKEVAQRFDELKAASEADKASAAAARADDRKAQEEHSKEVAQRFDELKATSEAEKASAAAARADDRKAQEEQNQALTEALEKETQRAREAEGSLLRITEGLAAQLAHQNGEQLALIEKTKEHEKAVAQHFEELKAASEADKASAASALAEDRKAQEEREKEREKEVAQRLEELKATTEAEKAAAAAARADDRKAQEAALAEISKSAEVSTSSMQDMMAEMSKNAEAKMLEERTRAMECEAALREGLAAQTSEHKALVEKTQEHEKAVAKRFEELQTASEADKASAAAARAEDQKAHEATTASMQEMMAEMSKNAEAKVQEERTRAMECEAALREGLAAQTSEHKALVEKTKEHEKEVEQRVQELKATSEASAATARADDQKALEAALAEISKSAEATTASMQEKMAEMAEMSKSVEAKMQEERNRAMEYESALREGLAQQTTEHKALVEKTKEHEKEVAQRFEEIKTASEASVRTARADDKKAQEAALAELSKAAEAKMLEERTRAMEYESALREGLAAQNKEHKDLVEKTKEHEKQVSQRFEELKSNNEADKASAAAARADDRKAQEAALAEMSKSIQVTTSSMHEMMAEMSKSAEAKLQEEKSRAMENETALREGLAAQA</sequence>
<feature type="region of interest" description="Disordered" evidence="2">
    <location>
        <begin position="1119"/>
        <end position="1165"/>
    </location>
</feature>
<feature type="region of interest" description="Disordered" evidence="2">
    <location>
        <begin position="1299"/>
        <end position="1357"/>
    </location>
</feature>
<name>A0ABP0Q6G1_9DINO</name>
<dbReference type="Proteomes" id="UP001642464">
    <property type="component" value="Unassembled WGS sequence"/>
</dbReference>
<dbReference type="EMBL" id="CAXAMM010039040">
    <property type="protein sequence ID" value="CAK9083286.1"/>
    <property type="molecule type" value="Genomic_DNA"/>
</dbReference>
<organism evidence="3 4">
    <name type="scientific">Durusdinium trenchii</name>
    <dbReference type="NCBI Taxonomy" id="1381693"/>
    <lineage>
        <taxon>Eukaryota</taxon>
        <taxon>Sar</taxon>
        <taxon>Alveolata</taxon>
        <taxon>Dinophyceae</taxon>
        <taxon>Suessiales</taxon>
        <taxon>Symbiodiniaceae</taxon>
        <taxon>Durusdinium</taxon>
    </lineage>
</organism>
<feature type="region of interest" description="Disordered" evidence="2">
    <location>
        <begin position="1058"/>
        <end position="1086"/>
    </location>
</feature>
<feature type="compositionally biased region" description="Low complexity" evidence="2">
    <location>
        <begin position="1148"/>
        <end position="1159"/>
    </location>
</feature>
<feature type="compositionally biased region" description="Basic and acidic residues" evidence="2">
    <location>
        <begin position="1125"/>
        <end position="1147"/>
    </location>
</feature>
<keyword evidence="4" id="KW-1185">Reference proteome</keyword>
<keyword evidence="1" id="KW-0175">Coiled coil</keyword>
<evidence type="ECO:0000313" key="4">
    <source>
        <dbReference type="Proteomes" id="UP001642464"/>
    </source>
</evidence>
<feature type="compositionally biased region" description="Basic and acidic residues" evidence="2">
    <location>
        <begin position="1378"/>
        <end position="1398"/>
    </location>
</feature>
<feature type="compositionally biased region" description="Basic and acidic residues" evidence="2">
    <location>
        <begin position="933"/>
        <end position="965"/>
    </location>
</feature>
<accession>A0ABP0Q6G1</accession>
<gene>
    <name evidence="3" type="ORF">SCF082_LOCUS39544</name>
</gene>
<feature type="compositionally biased region" description="Basic and acidic residues" evidence="2">
    <location>
        <begin position="1305"/>
        <end position="1337"/>
    </location>
</feature>
<feature type="region of interest" description="Disordered" evidence="2">
    <location>
        <begin position="1177"/>
        <end position="1228"/>
    </location>
</feature>
<feature type="coiled-coil region" evidence="1">
    <location>
        <begin position="533"/>
        <end position="693"/>
    </location>
</feature>
<evidence type="ECO:0000313" key="3">
    <source>
        <dbReference type="EMBL" id="CAK9083286.1"/>
    </source>
</evidence>
<feature type="compositionally biased region" description="Basic and acidic residues" evidence="2">
    <location>
        <begin position="810"/>
        <end position="839"/>
    </location>
</feature>
<feature type="coiled-coil region" evidence="1">
    <location>
        <begin position="300"/>
        <end position="357"/>
    </location>
</feature>
<feature type="region of interest" description="Disordered" evidence="2">
    <location>
        <begin position="796"/>
        <end position="871"/>
    </location>
</feature>
<feature type="non-terminal residue" evidence="3">
    <location>
        <position position="1406"/>
    </location>
</feature>
<feature type="region of interest" description="Disordered" evidence="2">
    <location>
        <begin position="1372"/>
        <end position="1406"/>
    </location>
</feature>
<evidence type="ECO:0000256" key="1">
    <source>
        <dbReference type="SAM" id="Coils"/>
    </source>
</evidence>